<keyword evidence="1" id="KW-0812">Transmembrane</keyword>
<dbReference type="EMBL" id="CP011097">
    <property type="protein sequence ID" value="AJZ76415.1"/>
    <property type="molecule type" value="Genomic_DNA"/>
</dbReference>
<sequence>MDKSKPSPTKGIFLKGSIIGAIITIPSLIAFFVSWLVTGDKIMSLIVGIVAHFIGMGFSLKLSKKLFKIKSD</sequence>
<name>A0A3G1B495_9ARCH</name>
<evidence type="ECO:0000313" key="3">
    <source>
        <dbReference type="Proteomes" id="UP000266745"/>
    </source>
</evidence>
<keyword evidence="1" id="KW-0472">Membrane</keyword>
<dbReference type="KEGG" id="tah:SU86_008675"/>
<evidence type="ECO:0000313" key="2">
    <source>
        <dbReference type="EMBL" id="AJZ76415.1"/>
    </source>
</evidence>
<keyword evidence="3" id="KW-1185">Reference proteome</keyword>
<dbReference type="Proteomes" id="UP000266745">
    <property type="component" value="Chromosome"/>
</dbReference>
<accession>A0A3G1B495</accession>
<organism evidence="2 3">
    <name type="scientific">Candidatus Nitrosotenuis cloacae</name>
    <dbReference type="NCBI Taxonomy" id="1603555"/>
    <lineage>
        <taxon>Archaea</taxon>
        <taxon>Nitrososphaerota</taxon>
        <taxon>Candidatus Nitrosotenuis</taxon>
    </lineage>
</organism>
<feature type="transmembrane region" description="Helical" evidence="1">
    <location>
        <begin position="42"/>
        <end position="60"/>
    </location>
</feature>
<dbReference type="STRING" id="1603555.SU86_008675"/>
<protein>
    <submittedName>
        <fullName evidence="2">Uncharacterized protein</fullName>
    </submittedName>
</protein>
<dbReference type="GeneID" id="24874635"/>
<dbReference type="RefSeq" id="WP_048187160.1">
    <property type="nucleotide sequence ID" value="NZ_CP011097.1"/>
</dbReference>
<gene>
    <name evidence="2" type="ORF">SU86_008675</name>
</gene>
<reference evidence="2 3" key="1">
    <citation type="journal article" date="2016" name="Sci. Rep.">
        <title>A novel ammonia-oxidizing archaeon from wastewater treatment plant: Its enrichment, physiological and genomic characteristics.</title>
        <authorList>
            <person name="Li Y."/>
            <person name="Ding K."/>
            <person name="Wen X."/>
            <person name="Zhang B."/>
            <person name="Shen B."/>
            <person name="Yang Y."/>
        </authorList>
    </citation>
    <scope>NUCLEOTIDE SEQUENCE [LARGE SCALE GENOMIC DNA]</scope>
    <source>
        <strain evidence="2 3">SAT1</strain>
    </source>
</reference>
<proteinExistence type="predicted"/>
<dbReference type="AlphaFoldDB" id="A0A3G1B495"/>
<keyword evidence="1" id="KW-1133">Transmembrane helix</keyword>
<dbReference type="OrthoDB" id="11880at2157"/>
<evidence type="ECO:0000256" key="1">
    <source>
        <dbReference type="SAM" id="Phobius"/>
    </source>
</evidence>
<feature type="transmembrane region" description="Helical" evidence="1">
    <location>
        <begin position="12"/>
        <end position="36"/>
    </location>
</feature>